<feature type="signal peptide" evidence="3">
    <location>
        <begin position="1"/>
        <end position="21"/>
    </location>
</feature>
<dbReference type="OrthoDB" id="9768630at2"/>
<dbReference type="RefSeq" id="WP_103679807.1">
    <property type="nucleotide sequence ID" value="NZ_LPWH01000053.1"/>
</dbReference>
<evidence type="ECO:0000313" key="5">
    <source>
        <dbReference type="Proteomes" id="UP000237350"/>
    </source>
</evidence>
<keyword evidence="5" id="KW-1185">Reference proteome</keyword>
<dbReference type="AlphaFoldDB" id="A0A2S4JVK2"/>
<comment type="subcellular location">
    <subcellularLocation>
        <location evidence="1">Periplasm</location>
    </subcellularLocation>
</comment>
<protein>
    <submittedName>
        <fullName evidence="4">Sugar ABC transporter substrate-binding protein</fullName>
    </submittedName>
</protein>
<evidence type="ECO:0000313" key="4">
    <source>
        <dbReference type="EMBL" id="POR03557.1"/>
    </source>
</evidence>
<name>A0A2S4JVK2_9SPIO</name>
<dbReference type="PANTHER" id="PTHR43649:SF12">
    <property type="entry name" value="DIACETYLCHITOBIOSE BINDING PROTEIN DASA"/>
    <property type="match status" value="1"/>
</dbReference>
<dbReference type="Gene3D" id="3.40.190.10">
    <property type="entry name" value="Periplasmic binding protein-like II"/>
    <property type="match status" value="1"/>
</dbReference>
<keyword evidence="3" id="KW-0732">Signal</keyword>
<evidence type="ECO:0000256" key="1">
    <source>
        <dbReference type="ARBA" id="ARBA00004418"/>
    </source>
</evidence>
<sequence length="450" mass="51154">MKFFRICLIFALVFSALPVFGHGGREAEIVDGTYPPGTMLLYGYGQPQYWLQFFTNYLEDNPNVGPGVRIQMVQTEGEADARQKAQMSFTAGAYSEMPDAVQTSPVSMQVMAEGGMLEDLTDFIRPMQDLFIPGTFDQVTYKGRIYGLPESLRPQLLFYNQDLFQKYGVDPEMMDTVEGYIEAGRLLKERSNGEVYLSYVDPGSFTWRYYGRRGFMPQANAKIWDDDGNVVIDTDQGARRAFETIATLMEERLLLEVNMFSPPLYEATRNGKIATYYMGAFWDEFMRANLQDMSGSWRAMPAPVYCDIGLRGAPVIGLYSIAKKPGSVYGELYKEIWTDYHFNPESRKRWTDRMADQNAPYFVPITLEMLDDPYWRESSSFYGGQSFREMEIIGLSGSAENMRVTKDDAEADMLISAELELYIAGDQTMEQAISNMGKVLRLQIGSTDPK</sequence>
<comment type="similarity">
    <text evidence="2">Belongs to the bacterial solute-binding protein 1 family.</text>
</comment>
<dbReference type="InterPro" id="IPR050490">
    <property type="entry name" value="Bact_solute-bd_prot1"/>
</dbReference>
<dbReference type="InterPro" id="IPR006059">
    <property type="entry name" value="SBP"/>
</dbReference>
<evidence type="ECO:0000256" key="3">
    <source>
        <dbReference type="SAM" id="SignalP"/>
    </source>
</evidence>
<evidence type="ECO:0000256" key="2">
    <source>
        <dbReference type="ARBA" id="ARBA00008520"/>
    </source>
</evidence>
<feature type="chain" id="PRO_5015604567" evidence="3">
    <location>
        <begin position="22"/>
        <end position="450"/>
    </location>
</feature>
<comment type="caution">
    <text evidence="4">The sequence shown here is derived from an EMBL/GenBank/DDBJ whole genome shotgun (WGS) entry which is preliminary data.</text>
</comment>
<dbReference type="Proteomes" id="UP000237350">
    <property type="component" value="Unassembled WGS sequence"/>
</dbReference>
<accession>A0A2S4JVK2</accession>
<dbReference type="PANTHER" id="PTHR43649">
    <property type="entry name" value="ARABINOSE-BINDING PROTEIN-RELATED"/>
    <property type="match status" value="1"/>
</dbReference>
<gene>
    <name evidence="4" type="ORF">AU468_05185</name>
</gene>
<reference evidence="5" key="1">
    <citation type="submission" date="2015-12" db="EMBL/GenBank/DDBJ databases">
        <authorList>
            <person name="Lodha T.D."/>
            <person name="Chintalapati S."/>
            <person name="Chintalapati V.R."/>
            <person name="Sravanthi T."/>
        </authorList>
    </citation>
    <scope>NUCLEOTIDE SEQUENCE [LARGE SCALE GENOMIC DNA]</scope>
    <source>
        <strain evidence="5">JC133</strain>
    </source>
</reference>
<organism evidence="4 5">
    <name type="scientific">Alkalispirochaeta sphaeroplastigenens</name>
    <dbReference type="NCBI Taxonomy" id="1187066"/>
    <lineage>
        <taxon>Bacteria</taxon>
        <taxon>Pseudomonadati</taxon>
        <taxon>Spirochaetota</taxon>
        <taxon>Spirochaetia</taxon>
        <taxon>Spirochaetales</taxon>
        <taxon>Spirochaetaceae</taxon>
        <taxon>Alkalispirochaeta</taxon>
    </lineage>
</organism>
<proteinExistence type="inferred from homology"/>
<dbReference type="GO" id="GO:0042597">
    <property type="term" value="C:periplasmic space"/>
    <property type="evidence" value="ECO:0007669"/>
    <property type="project" value="UniProtKB-SubCell"/>
</dbReference>
<dbReference type="SUPFAM" id="SSF53850">
    <property type="entry name" value="Periplasmic binding protein-like II"/>
    <property type="match status" value="1"/>
</dbReference>
<dbReference type="Pfam" id="PF01547">
    <property type="entry name" value="SBP_bac_1"/>
    <property type="match status" value="1"/>
</dbReference>
<dbReference type="EMBL" id="LPWH01000053">
    <property type="protein sequence ID" value="POR03557.1"/>
    <property type="molecule type" value="Genomic_DNA"/>
</dbReference>